<proteinExistence type="predicted"/>
<reference evidence="1 2" key="1">
    <citation type="submission" date="2015-06" db="EMBL/GenBank/DDBJ databases">
        <authorList>
            <person name="Xie B.-B."/>
            <person name="Rong J.-C."/>
            <person name="Qin Q.-L."/>
            <person name="Zhang Y.-Z."/>
        </authorList>
    </citation>
    <scope>NUCLEOTIDE SEQUENCE [LARGE SCALE GENOMIC DNA]</scope>
    <source>
        <strain evidence="1 2">JCM 20779</strain>
    </source>
</reference>
<sequence>MNSSQQSMMNTAQSKKILTHGLGVATGKVAFYIEHPPSIEPYNNLMQVSALANREIEHINAHCGNGWRKIFNVFAKFLFAARLPDHDITNYSTWQSYRDSALLQASSQEALLFSTPDFSAKTYDWHIIAGRTYAKSLLRDQIFTNNLIWLDDEFVVDYNLRLIISPFLDYRQLSNIKINKLVEIIRQG</sequence>
<name>A0ABN5CKY7_PSEO7</name>
<protein>
    <submittedName>
        <fullName evidence="1">Uncharacterized protein</fullName>
    </submittedName>
</protein>
<evidence type="ECO:0000313" key="1">
    <source>
        <dbReference type="EMBL" id="ATD09323.1"/>
    </source>
</evidence>
<accession>A0ABN5CKY7</accession>
<gene>
    <name evidence="1" type="ORF">PPIS_b0099</name>
</gene>
<keyword evidence="2" id="KW-1185">Reference proteome</keyword>
<dbReference type="Pfam" id="PF22098">
    <property type="entry name" value="DUF6942"/>
    <property type="match status" value="1"/>
</dbReference>
<dbReference type="Proteomes" id="UP000016521">
    <property type="component" value="Chromosome II"/>
</dbReference>
<evidence type="ECO:0000313" key="2">
    <source>
        <dbReference type="Proteomes" id="UP000016521"/>
    </source>
</evidence>
<dbReference type="EMBL" id="CP011925">
    <property type="protein sequence ID" value="ATD09323.1"/>
    <property type="molecule type" value="Genomic_DNA"/>
</dbReference>
<dbReference type="InterPro" id="IPR054222">
    <property type="entry name" value="DUF6942"/>
</dbReference>
<organism evidence="1 2">
    <name type="scientific">Pseudoalteromonas piscicida</name>
    <dbReference type="NCBI Taxonomy" id="43662"/>
    <lineage>
        <taxon>Bacteria</taxon>
        <taxon>Pseudomonadati</taxon>
        <taxon>Pseudomonadota</taxon>
        <taxon>Gammaproteobacteria</taxon>
        <taxon>Alteromonadales</taxon>
        <taxon>Pseudoalteromonadaceae</taxon>
        <taxon>Pseudoalteromonas</taxon>
    </lineage>
</organism>